<dbReference type="PANTHER" id="PTHR22168">
    <property type="entry name" value="TMEM26 PROTEIN"/>
    <property type="match status" value="1"/>
</dbReference>
<evidence type="ECO:0000313" key="3">
    <source>
        <dbReference type="EMBL" id="VDK85824.1"/>
    </source>
</evidence>
<proteinExistence type="predicted"/>
<organism evidence="3 4">
    <name type="scientific">Dibothriocephalus latus</name>
    <name type="common">Fish tapeworm</name>
    <name type="synonym">Diphyllobothrium latum</name>
    <dbReference type="NCBI Taxonomy" id="60516"/>
    <lineage>
        <taxon>Eukaryota</taxon>
        <taxon>Metazoa</taxon>
        <taxon>Spiralia</taxon>
        <taxon>Lophotrochozoa</taxon>
        <taxon>Platyhelminthes</taxon>
        <taxon>Cestoda</taxon>
        <taxon>Eucestoda</taxon>
        <taxon>Diphyllobothriidea</taxon>
        <taxon>Diphyllobothriidae</taxon>
        <taxon>Dibothriocephalus</taxon>
    </lineage>
</organism>
<name>A0A3P6V6Y2_DIBLA</name>
<keyword evidence="4" id="KW-1185">Reference proteome</keyword>
<sequence length="364" mass="41350">MTAVNQSEEPSNSVGESGVPIPTLNQEALQLRIRIIEQFHLLAAIIGRWLLPLNGISSDQLSELLLINIGTAADILDLFEAFNEEAVIKHFPIQISILCLWQASLLQFCFNKTARLEVEDTQTPSNLNSGQHNAFQASAVEDTNQNFGMASPTKKKTHQSSRLDETEPQTEYSAQHNSFQASELEETSQNFGIVSPTKKETDESIRLNEMEAQTEYIGQHNASQASALEDINQNYGMASPTKKATHKSSRLDETEPQTEYSESSEGDCCCCGGFWHRHERCRNVLFGTELWAIIMTLMLQDLPFMCLRLTLIFAFAVRSYQNIFFAIKNMILILAQVFRCWVLLRNYGPNYHMMDWSHIIFRIR</sequence>
<dbReference type="Proteomes" id="UP000281553">
    <property type="component" value="Unassembled WGS sequence"/>
</dbReference>
<feature type="transmembrane region" description="Helical" evidence="2">
    <location>
        <begin position="323"/>
        <end position="344"/>
    </location>
</feature>
<evidence type="ECO:0000256" key="1">
    <source>
        <dbReference type="SAM" id="MobiDB-lite"/>
    </source>
</evidence>
<evidence type="ECO:0000313" key="4">
    <source>
        <dbReference type="Proteomes" id="UP000281553"/>
    </source>
</evidence>
<keyword evidence="2" id="KW-0472">Membrane</keyword>
<protein>
    <submittedName>
        <fullName evidence="3">Uncharacterized protein</fullName>
    </submittedName>
</protein>
<keyword evidence="2" id="KW-1133">Transmembrane helix</keyword>
<evidence type="ECO:0000256" key="2">
    <source>
        <dbReference type="SAM" id="Phobius"/>
    </source>
</evidence>
<accession>A0A3P6V6Y2</accession>
<feature type="region of interest" description="Disordered" evidence="1">
    <location>
        <begin position="146"/>
        <end position="169"/>
    </location>
</feature>
<keyword evidence="2" id="KW-0812">Transmembrane</keyword>
<reference evidence="3 4" key="1">
    <citation type="submission" date="2018-11" db="EMBL/GenBank/DDBJ databases">
        <authorList>
            <consortium name="Pathogen Informatics"/>
        </authorList>
    </citation>
    <scope>NUCLEOTIDE SEQUENCE [LARGE SCALE GENOMIC DNA]</scope>
</reference>
<dbReference type="InterPro" id="IPR019169">
    <property type="entry name" value="Transmembrane_26"/>
</dbReference>
<dbReference type="EMBL" id="UYRU01044219">
    <property type="protein sequence ID" value="VDK85824.1"/>
    <property type="molecule type" value="Genomic_DNA"/>
</dbReference>
<dbReference type="OrthoDB" id="10042902at2759"/>
<gene>
    <name evidence="3" type="ORF">DILT_LOCUS3764</name>
</gene>
<feature type="transmembrane region" description="Helical" evidence="2">
    <location>
        <begin position="290"/>
        <end position="317"/>
    </location>
</feature>
<dbReference type="AlphaFoldDB" id="A0A3P6V6Y2"/>
<dbReference type="Pfam" id="PF09772">
    <property type="entry name" value="Tmem26"/>
    <property type="match status" value="2"/>
</dbReference>
<feature type="region of interest" description="Disordered" evidence="1">
    <location>
        <begin position="237"/>
        <end position="259"/>
    </location>
</feature>